<dbReference type="RefSeq" id="WP_103896470.1">
    <property type="nucleotide sequence ID" value="NZ_FNUK01000021.1"/>
</dbReference>
<evidence type="ECO:0000259" key="2">
    <source>
        <dbReference type="Pfam" id="PF07261"/>
    </source>
</evidence>
<dbReference type="AlphaFoldDB" id="A0A1H5WPD3"/>
<dbReference type="PIRSF" id="PIRSF033722">
    <property type="entry name" value="DnaD_CA_C3587_prd"/>
    <property type="match status" value="1"/>
</dbReference>
<dbReference type="InterPro" id="IPR006343">
    <property type="entry name" value="DnaB/C_C"/>
</dbReference>
<evidence type="ECO:0000313" key="4">
    <source>
        <dbReference type="Proteomes" id="UP000242850"/>
    </source>
</evidence>
<dbReference type="SUPFAM" id="SSF158499">
    <property type="entry name" value="DnaD domain-like"/>
    <property type="match status" value="2"/>
</dbReference>
<sequence length="309" mass="36521">MPNIKVNSPLLDFIPIPYDFFEKYLKEINGDFLKVYLIILKSAYDGIEISTSKIAKDFNMLESDVVKAIEYLQEVGILIVNSDGSLSFTHSRRNDFSLSLQEMLNNIEKILSRPLSTKEISTYISFVEEFKFPPEVINFLVEYCASKQKTDIRYIEKVAIAWHESNIKTIEDAQSHLTQFDEKWNKFREILNFMGIKDFEISKPQEELLEKWIYNFKFSDEIIKEACRICVKRINEINFSYIDAILSDWYKNNLDSLEKIKKYDKKQRIASKQTQNYFNSYGGQRKYDIKELEKMLLSRRDIGEKQDNS</sequence>
<gene>
    <name evidence="3" type="ORF">SAMN05660865_01536</name>
</gene>
<dbReference type="Pfam" id="PF07261">
    <property type="entry name" value="DnaB_2"/>
    <property type="match status" value="2"/>
</dbReference>
<protein>
    <submittedName>
        <fullName evidence="3">DnaD and phage-associated domain-containing protein</fullName>
    </submittedName>
</protein>
<dbReference type="PANTHER" id="PTHR37293:SF5">
    <property type="entry name" value="DNA REPLICATION PROTEIN"/>
    <property type="match status" value="1"/>
</dbReference>
<name>A0A1H5WPD3_9CLOT</name>
<accession>A0A1H5WPD3</accession>
<organism evidence="3 4">
    <name type="scientific">Caloramator fervidus</name>
    <dbReference type="NCBI Taxonomy" id="29344"/>
    <lineage>
        <taxon>Bacteria</taxon>
        <taxon>Bacillati</taxon>
        <taxon>Bacillota</taxon>
        <taxon>Clostridia</taxon>
        <taxon>Eubacteriales</taxon>
        <taxon>Clostridiaceae</taxon>
        <taxon>Caloramator</taxon>
    </lineage>
</organism>
<reference evidence="4" key="1">
    <citation type="submission" date="2016-10" db="EMBL/GenBank/DDBJ databases">
        <authorList>
            <person name="Varghese N."/>
            <person name="Submissions S."/>
        </authorList>
    </citation>
    <scope>NUCLEOTIDE SEQUENCE [LARGE SCALE GENOMIC DNA]</scope>
    <source>
        <strain evidence="4">DSM 5463</strain>
    </source>
</reference>
<evidence type="ECO:0000313" key="3">
    <source>
        <dbReference type="EMBL" id="SEG01228.1"/>
    </source>
</evidence>
<feature type="domain" description="DnaB/C C-terminal" evidence="2">
    <location>
        <begin position="201"/>
        <end position="263"/>
    </location>
</feature>
<dbReference type="EMBL" id="FNUK01000021">
    <property type="protein sequence ID" value="SEG01228.1"/>
    <property type="molecule type" value="Genomic_DNA"/>
</dbReference>
<keyword evidence="4" id="KW-1185">Reference proteome</keyword>
<dbReference type="InterPro" id="IPR034829">
    <property type="entry name" value="DnaD-like_sf"/>
</dbReference>
<evidence type="ECO:0000256" key="1">
    <source>
        <dbReference type="ARBA" id="ARBA00093462"/>
    </source>
</evidence>
<comment type="similarity">
    <text evidence="1">Belongs to the DnaB/DnaD family.</text>
</comment>
<proteinExistence type="inferred from homology"/>
<dbReference type="Gene3D" id="1.10.10.630">
    <property type="entry name" value="DnaD domain-like"/>
    <property type="match status" value="2"/>
</dbReference>
<dbReference type="PANTHER" id="PTHR37293">
    <property type="entry name" value="PHAGE REPLICATION PROTEIN-RELATED"/>
    <property type="match status" value="1"/>
</dbReference>
<dbReference type="InterPro" id="IPR017019">
    <property type="entry name" value="DNA_replication_prd_bac"/>
</dbReference>
<dbReference type="OrthoDB" id="1652900at2"/>
<dbReference type="InterPro" id="IPR053162">
    <property type="entry name" value="DnaD"/>
</dbReference>
<dbReference type="Proteomes" id="UP000242850">
    <property type="component" value="Unassembled WGS sequence"/>
</dbReference>
<feature type="domain" description="DnaB/C C-terminal" evidence="2">
    <location>
        <begin position="105"/>
        <end position="176"/>
    </location>
</feature>
<dbReference type="NCBIfam" id="TIGR01446">
    <property type="entry name" value="DnaD_dom"/>
    <property type="match status" value="2"/>
</dbReference>